<dbReference type="InterPro" id="IPR044130">
    <property type="entry name" value="CuRO_2_Fet3-like"/>
</dbReference>
<dbReference type="PROSITE" id="PS00080">
    <property type="entry name" value="MULTICOPPER_OXIDASE2"/>
    <property type="match status" value="1"/>
</dbReference>
<sequence>MSLPSCVVYCLLIHDPEWERSLNIIQQIHISLSDWYHTEQPYLIQRYLSPNNTDGGLPSPDSFLFNDARDAPTYQFQPRKRYLLRIVSMSALACTQFHIDGHVLSVVGVDGVHTHPQDTKTIDVCAGQSYDVIVTGLKNQRKSKQWIAKMLTDMMTNGPPPDDHLSVIGKADYRPRGRMLNIPWKTITPQWAPQTALNDMTLRPLDGQKILRHVQNEIRLRTNQTYYEDIGTRIGIGYEPWVEPKIPTLYTALSTGQHADDPSTYGVGVDPWVLNSNEVVQIYMENPQPWPHPMHLHGHSFQVVARGEGVWDRNEAALPLIPMKRNTVVIPALGYFVLRFRADNPGVWLFHCHIDLHLAGGMASVFVESPEKLQRQQTIPSAGAGLCFNNGQCNFGNCACGAGKISTKDAADQCNSIFNSQNMNYGALIS</sequence>
<dbReference type="SUPFAM" id="SSF49503">
    <property type="entry name" value="Cupredoxins"/>
    <property type="match status" value="2"/>
</dbReference>
<accession>A0A6G1KLZ3</accession>
<evidence type="ECO:0000256" key="1">
    <source>
        <dbReference type="ARBA" id="ARBA00010609"/>
    </source>
</evidence>
<dbReference type="GO" id="GO:0005507">
    <property type="term" value="F:copper ion binding"/>
    <property type="evidence" value="ECO:0007669"/>
    <property type="project" value="InterPro"/>
</dbReference>
<dbReference type="OrthoDB" id="2121828at2759"/>
<dbReference type="GO" id="GO:0033215">
    <property type="term" value="P:reductive iron assimilation"/>
    <property type="evidence" value="ECO:0007669"/>
    <property type="project" value="TreeGrafter"/>
</dbReference>
<dbReference type="PANTHER" id="PTHR11709">
    <property type="entry name" value="MULTI-COPPER OXIDASE"/>
    <property type="match status" value="1"/>
</dbReference>
<evidence type="ECO:0000259" key="6">
    <source>
        <dbReference type="Pfam" id="PF07731"/>
    </source>
</evidence>
<dbReference type="InterPro" id="IPR033138">
    <property type="entry name" value="Cu_oxidase_CS"/>
</dbReference>
<dbReference type="InterPro" id="IPR002355">
    <property type="entry name" value="Cu_oxidase_Cu_BS"/>
</dbReference>
<keyword evidence="8" id="KW-1185">Reference proteome</keyword>
<comment type="similarity">
    <text evidence="1">Belongs to the multicopper oxidase family.</text>
</comment>
<evidence type="ECO:0000313" key="8">
    <source>
        <dbReference type="Proteomes" id="UP000799428"/>
    </source>
</evidence>
<organism evidence="7 8">
    <name type="scientific">Pleomassaria siparia CBS 279.74</name>
    <dbReference type="NCBI Taxonomy" id="1314801"/>
    <lineage>
        <taxon>Eukaryota</taxon>
        <taxon>Fungi</taxon>
        <taxon>Dikarya</taxon>
        <taxon>Ascomycota</taxon>
        <taxon>Pezizomycotina</taxon>
        <taxon>Dothideomycetes</taxon>
        <taxon>Pleosporomycetidae</taxon>
        <taxon>Pleosporales</taxon>
        <taxon>Pleomassariaceae</taxon>
        <taxon>Pleomassaria</taxon>
    </lineage>
</organism>
<evidence type="ECO:0000256" key="4">
    <source>
        <dbReference type="ARBA" id="ARBA00023002"/>
    </source>
</evidence>
<dbReference type="GO" id="GO:0010106">
    <property type="term" value="P:cellular response to iron ion starvation"/>
    <property type="evidence" value="ECO:0007669"/>
    <property type="project" value="TreeGrafter"/>
</dbReference>
<dbReference type="Pfam" id="PF00394">
    <property type="entry name" value="Cu-oxidase"/>
    <property type="match status" value="1"/>
</dbReference>
<evidence type="ECO:0000259" key="5">
    <source>
        <dbReference type="Pfam" id="PF00394"/>
    </source>
</evidence>
<evidence type="ECO:0000256" key="2">
    <source>
        <dbReference type="ARBA" id="ARBA00022723"/>
    </source>
</evidence>
<proteinExistence type="inferred from homology"/>
<dbReference type="CDD" id="cd13877">
    <property type="entry name" value="CuRO_2_Fet3p_like"/>
    <property type="match status" value="1"/>
</dbReference>
<dbReference type="InterPro" id="IPR001117">
    <property type="entry name" value="Cu-oxidase_2nd"/>
</dbReference>
<name>A0A6G1KLZ3_9PLEO</name>
<dbReference type="AlphaFoldDB" id="A0A6G1KLZ3"/>
<protein>
    <submittedName>
        <fullName evidence="7">Multicopper oxidase</fullName>
    </submittedName>
</protein>
<dbReference type="PANTHER" id="PTHR11709:SF361">
    <property type="entry name" value="IRON TRANSPORT MULTICOPPER OXIDASE FET3"/>
    <property type="match status" value="1"/>
</dbReference>
<reference evidence="7" key="1">
    <citation type="journal article" date="2020" name="Stud. Mycol.">
        <title>101 Dothideomycetes genomes: a test case for predicting lifestyles and emergence of pathogens.</title>
        <authorList>
            <person name="Haridas S."/>
            <person name="Albert R."/>
            <person name="Binder M."/>
            <person name="Bloem J."/>
            <person name="Labutti K."/>
            <person name="Salamov A."/>
            <person name="Andreopoulos B."/>
            <person name="Baker S."/>
            <person name="Barry K."/>
            <person name="Bills G."/>
            <person name="Bluhm B."/>
            <person name="Cannon C."/>
            <person name="Castanera R."/>
            <person name="Culley D."/>
            <person name="Daum C."/>
            <person name="Ezra D."/>
            <person name="Gonzalez J."/>
            <person name="Henrissat B."/>
            <person name="Kuo A."/>
            <person name="Liang C."/>
            <person name="Lipzen A."/>
            <person name="Lutzoni F."/>
            <person name="Magnuson J."/>
            <person name="Mondo S."/>
            <person name="Nolan M."/>
            <person name="Ohm R."/>
            <person name="Pangilinan J."/>
            <person name="Park H.-J."/>
            <person name="Ramirez L."/>
            <person name="Alfaro M."/>
            <person name="Sun H."/>
            <person name="Tritt A."/>
            <person name="Yoshinaga Y."/>
            <person name="Zwiers L.-H."/>
            <person name="Turgeon B."/>
            <person name="Goodwin S."/>
            <person name="Spatafora J."/>
            <person name="Crous P."/>
            <person name="Grigoriev I."/>
        </authorList>
    </citation>
    <scope>NUCLEOTIDE SEQUENCE</scope>
    <source>
        <strain evidence="7">CBS 279.74</strain>
    </source>
</reference>
<dbReference type="EMBL" id="MU005765">
    <property type="protein sequence ID" value="KAF2713502.1"/>
    <property type="molecule type" value="Genomic_DNA"/>
</dbReference>
<gene>
    <name evidence="7" type="ORF">K504DRAFT_139051</name>
</gene>
<feature type="domain" description="Plastocyanin-like" evidence="6">
    <location>
        <begin position="242"/>
        <end position="371"/>
    </location>
</feature>
<dbReference type="GO" id="GO:0004322">
    <property type="term" value="F:ferroxidase activity"/>
    <property type="evidence" value="ECO:0007669"/>
    <property type="project" value="TreeGrafter"/>
</dbReference>
<dbReference type="InterPro" id="IPR008972">
    <property type="entry name" value="Cupredoxin"/>
</dbReference>
<dbReference type="Gene3D" id="2.60.40.420">
    <property type="entry name" value="Cupredoxins - blue copper proteins"/>
    <property type="match status" value="2"/>
</dbReference>
<dbReference type="Proteomes" id="UP000799428">
    <property type="component" value="Unassembled WGS sequence"/>
</dbReference>
<feature type="domain" description="Plastocyanin-like" evidence="5">
    <location>
        <begin position="29"/>
        <end position="149"/>
    </location>
</feature>
<keyword evidence="3" id="KW-0732">Signal</keyword>
<evidence type="ECO:0000256" key="3">
    <source>
        <dbReference type="ARBA" id="ARBA00022729"/>
    </source>
</evidence>
<dbReference type="Pfam" id="PF07731">
    <property type="entry name" value="Cu-oxidase_2"/>
    <property type="match status" value="1"/>
</dbReference>
<dbReference type="PROSITE" id="PS00079">
    <property type="entry name" value="MULTICOPPER_OXIDASE1"/>
    <property type="match status" value="1"/>
</dbReference>
<keyword evidence="2" id="KW-0479">Metal-binding</keyword>
<dbReference type="InterPro" id="IPR045087">
    <property type="entry name" value="Cu-oxidase_fam"/>
</dbReference>
<dbReference type="InterPro" id="IPR011706">
    <property type="entry name" value="Cu-oxidase_C"/>
</dbReference>
<evidence type="ECO:0000313" key="7">
    <source>
        <dbReference type="EMBL" id="KAF2713502.1"/>
    </source>
</evidence>
<dbReference type="GO" id="GO:0033573">
    <property type="term" value="C:high-affinity iron permease complex"/>
    <property type="evidence" value="ECO:0007669"/>
    <property type="project" value="TreeGrafter"/>
</dbReference>
<keyword evidence="4" id="KW-0560">Oxidoreductase</keyword>